<reference evidence="1" key="1">
    <citation type="submission" date="2020-03" db="EMBL/GenBank/DDBJ databases">
        <title>The deep terrestrial virosphere.</title>
        <authorList>
            <person name="Holmfeldt K."/>
            <person name="Nilsson E."/>
            <person name="Simone D."/>
            <person name="Lopez-Fernandez M."/>
            <person name="Wu X."/>
            <person name="de Brujin I."/>
            <person name="Lundin D."/>
            <person name="Andersson A."/>
            <person name="Bertilsson S."/>
            <person name="Dopson M."/>
        </authorList>
    </citation>
    <scope>NUCLEOTIDE SEQUENCE</scope>
    <source>
        <strain evidence="1">TM448A00801</strain>
        <strain evidence="2">TM448B00993</strain>
    </source>
</reference>
<evidence type="ECO:0000313" key="1">
    <source>
        <dbReference type="EMBL" id="QJA47978.1"/>
    </source>
</evidence>
<dbReference type="AlphaFoldDB" id="A0A6H1ZKB8"/>
<accession>A0A6H1ZKB8</accession>
<dbReference type="EMBL" id="MT144066">
    <property type="protein sequence ID" value="QJA47978.1"/>
    <property type="molecule type" value="Genomic_DNA"/>
</dbReference>
<organism evidence="1">
    <name type="scientific">viral metagenome</name>
    <dbReference type="NCBI Taxonomy" id="1070528"/>
    <lineage>
        <taxon>unclassified sequences</taxon>
        <taxon>metagenomes</taxon>
        <taxon>organismal metagenomes</taxon>
    </lineage>
</organism>
<protein>
    <submittedName>
        <fullName evidence="1">Uncharacterized protein</fullName>
    </submittedName>
</protein>
<proteinExistence type="predicted"/>
<gene>
    <name evidence="1" type="ORF">TM448A00801_0013</name>
    <name evidence="2" type="ORF">TM448B00993_0014</name>
</gene>
<dbReference type="EMBL" id="MT144683">
    <property type="protein sequence ID" value="QJH97347.1"/>
    <property type="molecule type" value="Genomic_DNA"/>
</dbReference>
<evidence type="ECO:0000313" key="2">
    <source>
        <dbReference type="EMBL" id="QJH97347.1"/>
    </source>
</evidence>
<name>A0A6H1ZKB8_9ZZZZ</name>
<sequence length="64" mass="7623">MMKTFYFLLKENNYNWEEAMNVFYNLTDLQVGWINYMAESESLVSPSLQTPGFQTVKSFNLNQR</sequence>